<dbReference type="AlphaFoldDB" id="A0AAV9J9L4"/>
<dbReference type="EMBL" id="JAVFHQ010000048">
    <property type="protein sequence ID" value="KAK4541812.1"/>
    <property type="molecule type" value="Genomic_DNA"/>
</dbReference>
<organism evidence="2 3">
    <name type="scientific">Oleoguttula mirabilis</name>
    <dbReference type="NCBI Taxonomy" id="1507867"/>
    <lineage>
        <taxon>Eukaryota</taxon>
        <taxon>Fungi</taxon>
        <taxon>Dikarya</taxon>
        <taxon>Ascomycota</taxon>
        <taxon>Pezizomycotina</taxon>
        <taxon>Dothideomycetes</taxon>
        <taxon>Dothideomycetidae</taxon>
        <taxon>Mycosphaerellales</taxon>
        <taxon>Teratosphaeriaceae</taxon>
        <taxon>Oleoguttula</taxon>
    </lineage>
</organism>
<comment type="caution">
    <text evidence="2">The sequence shown here is derived from an EMBL/GenBank/DDBJ whole genome shotgun (WGS) entry which is preliminary data.</text>
</comment>
<evidence type="ECO:0000256" key="1">
    <source>
        <dbReference type="SAM" id="MobiDB-lite"/>
    </source>
</evidence>
<evidence type="ECO:0000313" key="3">
    <source>
        <dbReference type="Proteomes" id="UP001324427"/>
    </source>
</evidence>
<feature type="region of interest" description="Disordered" evidence="1">
    <location>
        <begin position="134"/>
        <end position="168"/>
    </location>
</feature>
<name>A0AAV9J9L4_9PEZI</name>
<gene>
    <name evidence="2" type="ORF">LTR36_007344</name>
</gene>
<dbReference type="Proteomes" id="UP001324427">
    <property type="component" value="Unassembled WGS sequence"/>
</dbReference>
<keyword evidence="3" id="KW-1185">Reference proteome</keyword>
<reference evidence="2 3" key="1">
    <citation type="submission" date="2021-11" db="EMBL/GenBank/DDBJ databases">
        <title>Black yeast isolated from Biological Soil Crust.</title>
        <authorList>
            <person name="Kurbessoian T."/>
        </authorList>
    </citation>
    <scope>NUCLEOTIDE SEQUENCE [LARGE SCALE GENOMIC DNA]</scope>
    <source>
        <strain evidence="2 3">CCFEE 5522</strain>
    </source>
</reference>
<sequence>MPLDFQIDQVKELVAEKVAACLSADEALLEAVRKRNQMVTFLLAIDCDVCNERPCELTLSGHQFDHVSDLFLDPSAPSLSLTVRVHLDFEEDANTVAGKTVEGLVRHAKRTYKGIMEYDPDAFDCVRLGDVTVPKPNPSSTKLSAQGDDDDGDTASNRGSGSSTHDAGEEYALRRNDALVGYFSRGDARTATNLQLLSVPSWDFGAFCIGDKNYHCTNIDFCKDHRWLPTYVGVRSLKVLCERIDDQLSRRLRLPGSGYSSELPFLPTFTLNTYHPALVFPAINFPPFPNQGIQVAVRFDHHLDLSDVSHKRLSNGKHKDIDFSMDEEIHVDAADNAAMIKEALLAALKKTKMSEGDAVTSGVLFEKPLLSKWELQLWVLPQSPKLVKLFRYPTGWRGSTGRLHEFLEMETVAEGDRRLYMEAHVVPK</sequence>
<evidence type="ECO:0000313" key="2">
    <source>
        <dbReference type="EMBL" id="KAK4541812.1"/>
    </source>
</evidence>
<feature type="compositionally biased region" description="Polar residues" evidence="1">
    <location>
        <begin position="154"/>
        <end position="165"/>
    </location>
</feature>
<accession>A0AAV9J9L4</accession>
<protein>
    <submittedName>
        <fullName evidence="2">Uncharacterized protein</fullName>
    </submittedName>
</protein>
<proteinExistence type="predicted"/>